<feature type="binding site" evidence="4">
    <location>
        <position position="133"/>
    </location>
    <ligand>
        <name>Zn(2+)</name>
        <dbReference type="ChEBI" id="CHEBI:29105"/>
        <note>structural</note>
    </ligand>
</feature>
<evidence type="ECO:0000256" key="5">
    <source>
        <dbReference type="RuleBase" id="RU003330"/>
    </source>
</evidence>
<feature type="region of interest" description="LID" evidence="4">
    <location>
        <begin position="126"/>
        <end position="163"/>
    </location>
</feature>
<dbReference type="FunFam" id="3.40.50.300:FF:000106">
    <property type="entry name" value="Adenylate kinase mitochondrial"/>
    <property type="match status" value="1"/>
</dbReference>
<reference evidence="9" key="1">
    <citation type="journal article" date="2020" name="mSystems">
        <title>Genome- and Community-Level Interaction Insights into Carbon Utilization and Element Cycling Functions of Hydrothermarchaeota in Hydrothermal Sediment.</title>
        <authorList>
            <person name="Zhou Z."/>
            <person name="Liu Y."/>
            <person name="Xu W."/>
            <person name="Pan J."/>
            <person name="Luo Z.H."/>
            <person name="Li M."/>
        </authorList>
    </citation>
    <scope>NUCLEOTIDE SEQUENCE [LARGE SCALE GENOMIC DNA]</scope>
    <source>
        <strain evidence="9">SpSt-38</strain>
        <strain evidence="8">SpSt-87</strain>
    </source>
</reference>
<feature type="region of interest" description="NMP" evidence="4">
    <location>
        <begin position="30"/>
        <end position="59"/>
    </location>
</feature>
<keyword evidence="3 4" id="KW-0418">Kinase</keyword>
<organism evidence="9">
    <name type="scientific">Archaeoglobus fulgidus</name>
    <dbReference type="NCBI Taxonomy" id="2234"/>
    <lineage>
        <taxon>Archaea</taxon>
        <taxon>Methanobacteriati</taxon>
        <taxon>Methanobacteriota</taxon>
        <taxon>Archaeoglobi</taxon>
        <taxon>Archaeoglobales</taxon>
        <taxon>Archaeoglobaceae</taxon>
        <taxon>Archaeoglobus</taxon>
    </lineage>
</organism>
<evidence type="ECO:0000313" key="9">
    <source>
        <dbReference type="EMBL" id="HGF87008.1"/>
    </source>
</evidence>
<dbReference type="NCBIfam" id="NF001381">
    <property type="entry name" value="PRK00279.1-3"/>
    <property type="match status" value="1"/>
</dbReference>
<keyword evidence="4" id="KW-0862">Zinc</keyword>
<dbReference type="Gene3D" id="3.40.50.300">
    <property type="entry name" value="P-loop containing nucleotide triphosphate hydrolases"/>
    <property type="match status" value="1"/>
</dbReference>
<comment type="domain">
    <text evidence="4">Consists of three domains, a large central CORE domain and two small peripheral domains, NMPbind and LID, which undergo movements during catalysis. The LID domain closes over the site of phosphoryl transfer upon ATP binding. Assembling and dissambling the active center during each catalytic cycle provides an effective means to prevent ATP hydrolysis. Some bacteria have evolved a zinc-coordinating structure that stabilizes the LID domain.</text>
</comment>
<evidence type="ECO:0000256" key="6">
    <source>
        <dbReference type="RuleBase" id="RU003331"/>
    </source>
</evidence>
<comment type="function">
    <text evidence="4">Catalyzes the reversible transfer of the terminal phosphate group between ATP and AMP. Plays an important role in cellular energy homeostasis and in adenine nucleotide metabolism.</text>
</comment>
<feature type="binding site" evidence="4">
    <location>
        <position position="160"/>
    </location>
    <ligand>
        <name>AMP</name>
        <dbReference type="ChEBI" id="CHEBI:456215"/>
    </ligand>
</feature>
<comment type="subunit">
    <text evidence="4 6">Monomer.</text>
</comment>
<feature type="binding site" evidence="4">
    <location>
        <begin position="136"/>
        <end position="137"/>
    </location>
    <ligand>
        <name>ATP</name>
        <dbReference type="ChEBI" id="CHEBI:30616"/>
    </ligand>
</feature>
<dbReference type="NCBIfam" id="NF011100">
    <property type="entry name" value="PRK14527.1"/>
    <property type="match status" value="1"/>
</dbReference>
<dbReference type="CDD" id="cd01428">
    <property type="entry name" value="ADK"/>
    <property type="match status" value="1"/>
</dbReference>
<feature type="binding site" evidence="4">
    <location>
        <position position="31"/>
    </location>
    <ligand>
        <name>AMP</name>
        <dbReference type="ChEBI" id="CHEBI:456215"/>
    </ligand>
</feature>
<accession>A0A7C3ZFR9</accession>
<feature type="binding site" evidence="4">
    <location>
        <begin position="10"/>
        <end position="15"/>
    </location>
    <ligand>
        <name>ATP</name>
        <dbReference type="ChEBI" id="CHEBI:30616"/>
    </ligand>
</feature>
<dbReference type="PRINTS" id="PR00094">
    <property type="entry name" value="ADENYLTKNASE"/>
</dbReference>
<dbReference type="GO" id="GO:0004017">
    <property type="term" value="F:AMP kinase activity"/>
    <property type="evidence" value="ECO:0007669"/>
    <property type="project" value="UniProtKB-UniRule"/>
</dbReference>
<feature type="binding site" evidence="4">
    <location>
        <position position="36"/>
    </location>
    <ligand>
        <name>AMP</name>
        <dbReference type="ChEBI" id="CHEBI:456215"/>
    </ligand>
</feature>
<gene>
    <name evidence="4" type="primary">adk</name>
    <name evidence="9" type="ORF">ENR21_00845</name>
    <name evidence="8" type="ORF">ENW66_08160</name>
</gene>
<dbReference type="InterPro" id="IPR006259">
    <property type="entry name" value="Adenyl_kin_sub"/>
</dbReference>
<comment type="subcellular location">
    <subcellularLocation>
        <location evidence="4 6">Cytoplasm</location>
    </subcellularLocation>
</comment>
<dbReference type="InterPro" id="IPR033690">
    <property type="entry name" value="Adenylat_kinase_CS"/>
</dbReference>
<dbReference type="GO" id="GO:0005737">
    <property type="term" value="C:cytoplasm"/>
    <property type="evidence" value="ECO:0007669"/>
    <property type="project" value="UniProtKB-SubCell"/>
</dbReference>
<dbReference type="EMBL" id="DTLB01000047">
    <property type="protein sequence ID" value="HFW32901.1"/>
    <property type="molecule type" value="Genomic_DNA"/>
</dbReference>
<keyword evidence="1 4" id="KW-0808">Transferase</keyword>
<dbReference type="Pfam" id="PF05191">
    <property type="entry name" value="ADK_lid"/>
    <property type="match status" value="1"/>
</dbReference>
<dbReference type="HAMAP" id="MF_00235">
    <property type="entry name" value="Adenylate_kinase_Adk"/>
    <property type="match status" value="1"/>
</dbReference>
<comment type="pathway">
    <text evidence="4">Purine metabolism; AMP biosynthesis via salvage pathway; AMP from ADP: step 1/1.</text>
</comment>
<evidence type="ECO:0000256" key="1">
    <source>
        <dbReference type="ARBA" id="ARBA00022679"/>
    </source>
</evidence>
<feature type="domain" description="Adenylate kinase active site lid" evidence="7">
    <location>
        <begin position="127"/>
        <end position="162"/>
    </location>
</feature>
<feature type="binding site" evidence="4">
    <location>
        <position position="171"/>
    </location>
    <ligand>
        <name>AMP</name>
        <dbReference type="ChEBI" id="CHEBI:456215"/>
    </ligand>
</feature>
<keyword evidence="4" id="KW-0479">Metal-binding</keyword>
<dbReference type="AlphaFoldDB" id="A0A7C3ZFR9"/>
<feature type="binding site" evidence="4">
    <location>
        <position position="127"/>
    </location>
    <ligand>
        <name>ATP</name>
        <dbReference type="ChEBI" id="CHEBI:30616"/>
    </ligand>
</feature>
<feature type="binding site" evidence="4">
    <location>
        <begin position="85"/>
        <end position="88"/>
    </location>
    <ligand>
        <name>AMP</name>
        <dbReference type="ChEBI" id="CHEBI:456215"/>
    </ligand>
</feature>
<dbReference type="UniPathway" id="UPA00588">
    <property type="reaction ID" value="UER00649"/>
</dbReference>
<comment type="catalytic activity">
    <reaction evidence="4 6">
        <text>AMP + ATP = 2 ADP</text>
        <dbReference type="Rhea" id="RHEA:12973"/>
        <dbReference type="ChEBI" id="CHEBI:30616"/>
        <dbReference type="ChEBI" id="CHEBI:456215"/>
        <dbReference type="ChEBI" id="CHEBI:456216"/>
        <dbReference type="EC" id="2.7.4.3"/>
    </reaction>
</comment>
<dbReference type="GO" id="GO:0008270">
    <property type="term" value="F:zinc ion binding"/>
    <property type="evidence" value="ECO:0007669"/>
    <property type="project" value="UniProtKB-UniRule"/>
</dbReference>
<name>A0A7C3ZFR9_ARCFL</name>
<feature type="binding site" evidence="4">
    <location>
        <position position="92"/>
    </location>
    <ligand>
        <name>AMP</name>
        <dbReference type="ChEBI" id="CHEBI:456215"/>
    </ligand>
</feature>
<dbReference type="GO" id="GO:0005524">
    <property type="term" value="F:ATP binding"/>
    <property type="evidence" value="ECO:0007669"/>
    <property type="project" value="UniProtKB-UniRule"/>
</dbReference>
<dbReference type="NCBIfam" id="TIGR01351">
    <property type="entry name" value="adk"/>
    <property type="match status" value="1"/>
</dbReference>
<feature type="binding site" evidence="4">
    <location>
        <position position="199"/>
    </location>
    <ligand>
        <name>ATP</name>
        <dbReference type="ChEBI" id="CHEBI:30616"/>
    </ligand>
</feature>
<dbReference type="NCBIfam" id="NF011105">
    <property type="entry name" value="PRK14532.1"/>
    <property type="match status" value="1"/>
</dbReference>
<evidence type="ECO:0000256" key="3">
    <source>
        <dbReference type="ARBA" id="ARBA00022777"/>
    </source>
</evidence>
<dbReference type="InterPro" id="IPR027417">
    <property type="entry name" value="P-loop_NTPase"/>
</dbReference>
<dbReference type="Pfam" id="PF00406">
    <property type="entry name" value="ADK"/>
    <property type="match status" value="1"/>
</dbReference>
<comment type="similarity">
    <text evidence="4 5">Belongs to the adenylate kinase family.</text>
</comment>
<dbReference type="NCBIfam" id="NF001379">
    <property type="entry name" value="PRK00279.1-1"/>
    <property type="match status" value="1"/>
</dbReference>
<dbReference type="InterPro" id="IPR000850">
    <property type="entry name" value="Adenylat/UMP-CMP_kin"/>
</dbReference>
<dbReference type="NCBIfam" id="NF001380">
    <property type="entry name" value="PRK00279.1-2"/>
    <property type="match status" value="1"/>
</dbReference>
<dbReference type="PANTHER" id="PTHR23359">
    <property type="entry name" value="NUCLEOTIDE KINASE"/>
    <property type="match status" value="1"/>
</dbReference>
<keyword evidence="4 6" id="KW-0067">ATP-binding</keyword>
<evidence type="ECO:0000256" key="4">
    <source>
        <dbReference type="HAMAP-Rule" id="MF_00235"/>
    </source>
</evidence>
<dbReference type="EMBL" id="DSQD01000027">
    <property type="protein sequence ID" value="HGF87008.1"/>
    <property type="molecule type" value="Genomic_DNA"/>
</dbReference>
<dbReference type="GO" id="GO:0044209">
    <property type="term" value="P:AMP salvage"/>
    <property type="evidence" value="ECO:0007669"/>
    <property type="project" value="UniProtKB-UniRule"/>
</dbReference>
<protein>
    <recommendedName>
        <fullName evidence="4 6">Adenylate kinase</fullName>
        <shortName evidence="4">AK</shortName>
        <ecNumber evidence="4 6">2.7.4.3</ecNumber>
    </recommendedName>
    <alternativeName>
        <fullName evidence="4">ATP-AMP transphosphorylase</fullName>
    </alternativeName>
    <alternativeName>
        <fullName evidence="4">ATP:AMP phosphotransferase</fullName>
    </alternativeName>
    <alternativeName>
        <fullName evidence="4">Adenylate monophosphate kinase</fullName>
    </alternativeName>
</protein>
<proteinExistence type="inferred from homology"/>
<evidence type="ECO:0000313" key="8">
    <source>
        <dbReference type="EMBL" id="HFW32901.1"/>
    </source>
</evidence>
<dbReference type="EC" id="2.7.4.3" evidence="4 6"/>
<evidence type="ECO:0000259" key="7">
    <source>
        <dbReference type="Pfam" id="PF05191"/>
    </source>
</evidence>
<dbReference type="NCBIfam" id="NF001386">
    <property type="entry name" value="PRK00279.2-4"/>
    <property type="match status" value="1"/>
</dbReference>
<sequence length="217" mass="24640">MNLIFLGPPGAGKGTQAKRVAEKYGIPQISTGDMLREAVAKGTELGKKAKEYMDRGELVPDEVVIGIVRERLQQSDCEKGFILDGFPRTLAQAEALDGMLKELNKKIDAVINVAVPEEEVVKRITNRRTCRNCGAVYHLVYAPPKEDNRCDKCGGELYQRDDDREETVRERYRVYRKNTEPLIDYYRNKGILYDVDGTKDIEGVWKEIEAILEKIKS</sequence>
<comment type="caution">
    <text evidence="9">The sequence shown here is derived from an EMBL/GenBank/DDBJ whole genome shotgun (WGS) entry which is preliminary data.</text>
</comment>
<feature type="binding site" evidence="4">
    <location>
        <position position="130"/>
    </location>
    <ligand>
        <name>Zn(2+)</name>
        <dbReference type="ChEBI" id="CHEBI:29105"/>
        <note>structural</note>
    </ligand>
</feature>
<keyword evidence="2 4" id="KW-0547">Nucleotide-binding</keyword>
<feature type="binding site" evidence="4">
    <location>
        <position position="153"/>
    </location>
    <ligand>
        <name>Zn(2+)</name>
        <dbReference type="ChEBI" id="CHEBI:29105"/>
        <note>structural</note>
    </ligand>
</feature>
<feature type="binding site" evidence="4">
    <location>
        <begin position="57"/>
        <end position="59"/>
    </location>
    <ligand>
        <name>AMP</name>
        <dbReference type="ChEBI" id="CHEBI:456215"/>
    </ligand>
</feature>
<feature type="binding site" evidence="4">
    <location>
        <position position="150"/>
    </location>
    <ligand>
        <name>Zn(2+)</name>
        <dbReference type="ChEBI" id="CHEBI:29105"/>
        <note>structural</note>
    </ligand>
</feature>
<keyword evidence="4" id="KW-0545">Nucleotide biosynthesis</keyword>
<keyword evidence="4" id="KW-0963">Cytoplasm</keyword>
<dbReference type="InterPro" id="IPR007862">
    <property type="entry name" value="Adenylate_kinase_lid-dom"/>
</dbReference>
<dbReference type="SUPFAM" id="SSF52540">
    <property type="entry name" value="P-loop containing nucleoside triphosphate hydrolases"/>
    <property type="match status" value="1"/>
</dbReference>
<dbReference type="PROSITE" id="PS00113">
    <property type="entry name" value="ADENYLATE_KINASE"/>
    <property type="match status" value="1"/>
</dbReference>
<evidence type="ECO:0000256" key="2">
    <source>
        <dbReference type="ARBA" id="ARBA00022741"/>
    </source>
</evidence>